<evidence type="ECO:0000313" key="2">
    <source>
        <dbReference type="EMBL" id="KAH9380095.1"/>
    </source>
</evidence>
<dbReference type="EMBL" id="JABSTR010000010">
    <property type="protein sequence ID" value="KAH9380095.1"/>
    <property type="molecule type" value="Genomic_DNA"/>
</dbReference>
<reference evidence="2 3" key="1">
    <citation type="journal article" date="2020" name="Cell">
        <title>Large-Scale Comparative Analyses of Tick Genomes Elucidate Their Genetic Diversity and Vector Capacities.</title>
        <authorList>
            <consortium name="Tick Genome and Microbiome Consortium (TIGMIC)"/>
            <person name="Jia N."/>
            <person name="Wang J."/>
            <person name="Shi W."/>
            <person name="Du L."/>
            <person name="Sun Y."/>
            <person name="Zhan W."/>
            <person name="Jiang J.F."/>
            <person name="Wang Q."/>
            <person name="Zhang B."/>
            <person name="Ji P."/>
            <person name="Bell-Sakyi L."/>
            <person name="Cui X.M."/>
            <person name="Yuan T.T."/>
            <person name="Jiang B.G."/>
            <person name="Yang W.F."/>
            <person name="Lam T.T."/>
            <person name="Chang Q.C."/>
            <person name="Ding S.J."/>
            <person name="Wang X.J."/>
            <person name="Zhu J.G."/>
            <person name="Ruan X.D."/>
            <person name="Zhao L."/>
            <person name="Wei J.T."/>
            <person name="Ye R.Z."/>
            <person name="Que T.C."/>
            <person name="Du C.H."/>
            <person name="Zhou Y.H."/>
            <person name="Cheng J.X."/>
            <person name="Dai P.F."/>
            <person name="Guo W.B."/>
            <person name="Han X.H."/>
            <person name="Huang E.J."/>
            <person name="Li L.F."/>
            <person name="Wei W."/>
            <person name="Gao Y.C."/>
            <person name="Liu J.Z."/>
            <person name="Shao H.Z."/>
            <person name="Wang X."/>
            <person name="Wang C.C."/>
            <person name="Yang T.C."/>
            <person name="Huo Q.B."/>
            <person name="Li W."/>
            <person name="Chen H.Y."/>
            <person name="Chen S.E."/>
            <person name="Zhou L.G."/>
            <person name="Ni X.B."/>
            <person name="Tian J.H."/>
            <person name="Sheng Y."/>
            <person name="Liu T."/>
            <person name="Pan Y.S."/>
            <person name="Xia L.Y."/>
            <person name="Li J."/>
            <person name="Zhao F."/>
            <person name="Cao W.C."/>
        </authorList>
    </citation>
    <scope>NUCLEOTIDE SEQUENCE [LARGE SCALE GENOMIC DNA]</scope>
    <source>
        <strain evidence="2">HaeL-2018</strain>
    </source>
</reference>
<sequence>MAPEKDRLNLLSFKTNIANKLIKADIPSSRRPTLNAKSNEESTTPKRPKVFPLTPDEVRFDLAGHFCEHAKIRFQM</sequence>
<gene>
    <name evidence="2" type="ORF">HPB48_009908</name>
</gene>
<proteinExistence type="predicted"/>
<keyword evidence="3" id="KW-1185">Reference proteome</keyword>
<dbReference type="AlphaFoldDB" id="A0A9J6H096"/>
<protein>
    <submittedName>
        <fullName evidence="2">Uncharacterized protein</fullName>
    </submittedName>
</protein>
<feature type="region of interest" description="Disordered" evidence="1">
    <location>
        <begin position="28"/>
        <end position="51"/>
    </location>
</feature>
<organism evidence="2 3">
    <name type="scientific">Haemaphysalis longicornis</name>
    <name type="common">Bush tick</name>
    <dbReference type="NCBI Taxonomy" id="44386"/>
    <lineage>
        <taxon>Eukaryota</taxon>
        <taxon>Metazoa</taxon>
        <taxon>Ecdysozoa</taxon>
        <taxon>Arthropoda</taxon>
        <taxon>Chelicerata</taxon>
        <taxon>Arachnida</taxon>
        <taxon>Acari</taxon>
        <taxon>Parasitiformes</taxon>
        <taxon>Ixodida</taxon>
        <taxon>Ixodoidea</taxon>
        <taxon>Ixodidae</taxon>
        <taxon>Haemaphysalinae</taxon>
        <taxon>Haemaphysalis</taxon>
    </lineage>
</organism>
<evidence type="ECO:0000256" key="1">
    <source>
        <dbReference type="SAM" id="MobiDB-lite"/>
    </source>
</evidence>
<dbReference type="VEuPathDB" id="VectorBase:HLOH_057955"/>
<name>A0A9J6H096_HAELO</name>
<comment type="caution">
    <text evidence="2">The sequence shown here is derived from an EMBL/GenBank/DDBJ whole genome shotgun (WGS) entry which is preliminary data.</text>
</comment>
<accession>A0A9J6H096</accession>
<dbReference type="Proteomes" id="UP000821853">
    <property type="component" value="Chromosome 8"/>
</dbReference>
<evidence type="ECO:0000313" key="3">
    <source>
        <dbReference type="Proteomes" id="UP000821853"/>
    </source>
</evidence>